<name>A0A7J9PGG1_METMI</name>
<evidence type="ECO:0000256" key="1">
    <source>
        <dbReference type="SAM" id="MobiDB-lite"/>
    </source>
</evidence>
<feature type="region of interest" description="Disordered" evidence="1">
    <location>
        <begin position="135"/>
        <end position="210"/>
    </location>
</feature>
<organism evidence="2 3">
    <name type="scientific">Methanococcus maripaludis</name>
    <name type="common">Methanococcus deltae</name>
    <dbReference type="NCBI Taxonomy" id="39152"/>
    <lineage>
        <taxon>Archaea</taxon>
        <taxon>Methanobacteriati</taxon>
        <taxon>Methanobacteriota</taxon>
        <taxon>Methanomada group</taxon>
        <taxon>Methanococci</taxon>
        <taxon>Methanococcales</taxon>
        <taxon>Methanococcaceae</taxon>
        <taxon>Methanococcus</taxon>
    </lineage>
</organism>
<comment type="caution">
    <text evidence="2">The sequence shown here is derived from an EMBL/GenBank/DDBJ whole genome shotgun (WGS) entry which is preliminary data.</text>
</comment>
<accession>A0A7J9PGG1</accession>
<dbReference type="RefSeq" id="WP_011976522.1">
    <property type="nucleotide sequence ID" value="NZ_JACDUL010000002.1"/>
</dbReference>
<sequence>MLGGLFPKVHDSVKVWKPKFYPNEKGYQDDLFHHLRTNLNNNSFFGSSNYSVRMESGRNLCDIAVERAVGIELKHNLDKKAKVDRLLGQVSRYMQDYSEGVLIVLTGETSTKTLEDLKYELRSINTGDSMGFSQKNIKIIEKKTPKLRTTSNKPKAKEPGSKKPTGKTSKPKSAKKPATSKKPAEPKKTSKKSNDPFKIELPKLELPKFF</sequence>
<reference evidence="2 3" key="1">
    <citation type="submission" date="2020-07" db="EMBL/GenBank/DDBJ databases">
        <title>Genomic Encyclopedia of Type Strains, Phase IV (KMG-V): Genome sequencing to study the core and pangenomes of soil and plant-associated prokaryotes.</title>
        <authorList>
            <person name="Whitman W."/>
        </authorList>
    </citation>
    <scope>NUCLEOTIDE SEQUENCE [LARGE SCALE GENOMIC DNA]</scope>
    <source>
        <strain evidence="2 3">C8</strain>
    </source>
</reference>
<evidence type="ECO:0000313" key="2">
    <source>
        <dbReference type="EMBL" id="MBA2861884.1"/>
    </source>
</evidence>
<gene>
    <name evidence="2" type="ORF">HNP90_000763</name>
</gene>
<evidence type="ECO:0000313" key="3">
    <source>
        <dbReference type="Proteomes" id="UP000533207"/>
    </source>
</evidence>
<feature type="compositionally biased region" description="Basic residues" evidence="1">
    <location>
        <begin position="169"/>
        <end position="179"/>
    </location>
</feature>
<feature type="compositionally biased region" description="Basic and acidic residues" evidence="1">
    <location>
        <begin position="182"/>
        <end position="210"/>
    </location>
</feature>
<dbReference type="AlphaFoldDB" id="A0A7J9PGG1"/>
<proteinExistence type="predicted"/>
<dbReference type="Proteomes" id="UP000533207">
    <property type="component" value="Unassembled WGS sequence"/>
</dbReference>
<protein>
    <submittedName>
        <fullName evidence="2">Uncharacterized protein</fullName>
    </submittedName>
</protein>
<dbReference type="EMBL" id="JACDUL010000002">
    <property type="protein sequence ID" value="MBA2861884.1"/>
    <property type="molecule type" value="Genomic_DNA"/>
</dbReference>